<organism evidence="1 2">
    <name type="scientific">Photobacterium kishitanii</name>
    <dbReference type="NCBI Taxonomy" id="318456"/>
    <lineage>
        <taxon>Bacteria</taxon>
        <taxon>Pseudomonadati</taxon>
        <taxon>Pseudomonadota</taxon>
        <taxon>Gammaproteobacteria</taxon>
        <taxon>Vibrionales</taxon>
        <taxon>Vibrionaceae</taxon>
        <taxon>Photobacterium</taxon>
    </lineage>
</organism>
<reference evidence="1 2" key="1">
    <citation type="submission" date="2018-01" db="EMBL/GenBank/DDBJ databases">
        <title>Whole genome sequencing of Histamine producing bacteria.</title>
        <authorList>
            <person name="Butler K."/>
        </authorList>
    </citation>
    <scope>NUCLEOTIDE SEQUENCE [LARGE SCALE GENOMIC DNA]</scope>
    <source>
        <strain evidence="1 2">FS-7.2</strain>
    </source>
</reference>
<sequence>MSNSNVLPTLSDKITEIADRHNLEWNGWAKAKNVMYIGLFLDSHFDDDVVEIFLTKTEGSIEKTFVAHDVNYNIDSELDNAEPINKIDLYLKVMAATKEILDSQDVTDLFIKENEIRNS</sequence>
<evidence type="ECO:0000313" key="2">
    <source>
        <dbReference type="Proteomes" id="UP000241426"/>
    </source>
</evidence>
<dbReference type="EMBL" id="PYNF01000003">
    <property type="protein sequence ID" value="PSV00342.1"/>
    <property type="molecule type" value="Genomic_DNA"/>
</dbReference>
<proteinExistence type="predicted"/>
<protein>
    <submittedName>
        <fullName evidence="1">Uncharacterized protein</fullName>
    </submittedName>
</protein>
<gene>
    <name evidence="1" type="ORF">C9J27_04240</name>
</gene>
<dbReference type="RefSeq" id="WP_107288972.1">
    <property type="nucleotide sequence ID" value="NZ_PYNF01000003.1"/>
</dbReference>
<evidence type="ECO:0000313" key="1">
    <source>
        <dbReference type="EMBL" id="PSV00342.1"/>
    </source>
</evidence>
<comment type="caution">
    <text evidence="1">The sequence shown here is derived from an EMBL/GenBank/DDBJ whole genome shotgun (WGS) entry which is preliminary data.</text>
</comment>
<accession>A0A2T3KKV8</accession>
<dbReference type="AlphaFoldDB" id="A0A2T3KKV8"/>
<dbReference type="Proteomes" id="UP000241426">
    <property type="component" value="Unassembled WGS sequence"/>
</dbReference>
<name>A0A2T3KKV8_9GAMM</name>